<dbReference type="EMBL" id="QQAX01000013">
    <property type="protein sequence ID" value="RDI42714.1"/>
    <property type="molecule type" value="Genomic_DNA"/>
</dbReference>
<organism evidence="3 4">
    <name type="scientific">Aquicella lusitana</name>
    <dbReference type="NCBI Taxonomy" id="254246"/>
    <lineage>
        <taxon>Bacteria</taxon>
        <taxon>Pseudomonadati</taxon>
        <taxon>Pseudomonadota</taxon>
        <taxon>Gammaproteobacteria</taxon>
        <taxon>Legionellales</taxon>
        <taxon>Coxiellaceae</taxon>
        <taxon>Aquicella</taxon>
    </lineage>
</organism>
<keyword evidence="2" id="KW-0732">Signal</keyword>
<feature type="signal peptide" evidence="2">
    <location>
        <begin position="1"/>
        <end position="27"/>
    </location>
</feature>
<gene>
    <name evidence="3" type="ORF">C8D86_11343</name>
</gene>
<comment type="caution">
    <text evidence="3">The sequence shown here is derived from an EMBL/GenBank/DDBJ whole genome shotgun (WGS) entry which is preliminary data.</text>
</comment>
<feature type="chain" id="PRO_5017002669" description="Pentapeptide MXKDX repeat protein" evidence="2">
    <location>
        <begin position="28"/>
        <end position="80"/>
    </location>
</feature>
<evidence type="ECO:0000256" key="2">
    <source>
        <dbReference type="SAM" id="SignalP"/>
    </source>
</evidence>
<name>A0A370GJZ3_9COXI</name>
<dbReference type="RefSeq" id="WP_114834576.1">
    <property type="nucleotide sequence ID" value="NZ_LR699114.1"/>
</dbReference>
<evidence type="ECO:0008006" key="5">
    <source>
        <dbReference type="Google" id="ProtNLM"/>
    </source>
</evidence>
<evidence type="ECO:0000313" key="4">
    <source>
        <dbReference type="Proteomes" id="UP000254720"/>
    </source>
</evidence>
<sequence>MKMKSFAMLAMSGLLAASVAYVAPAMADDSSDTNVGSLQSAPSDSAMQNQGSSQNDMSANGSSSGSDEGTPDTATGDDDY</sequence>
<protein>
    <recommendedName>
        <fullName evidence="5">Pentapeptide MXKDX repeat protein</fullName>
    </recommendedName>
</protein>
<dbReference type="AlphaFoldDB" id="A0A370GJZ3"/>
<feature type="region of interest" description="Disordered" evidence="1">
    <location>
        <begin position="28"/>
        <end position="80"/>
    </location>
</feature>
<evidence type="ECO:0000256" key="1">
    <source>
        <dbReference type="SAM" id="MobiDB-lite"/>
    </source>
</evidence>
<keyword evidence="4" id="KW-1185">Reference proteome</keyword>
<dbReference type="Proteomes" id="UP000254720">
    <property type="component" value="Unassembled WGS sequence"/>
</dbReference>
<feature type="compositionally biased region" description="Polar residues" evidence="1">
    <location>
        <begin position="32"/>
        <end position="67"/>
    </location>
</feature>
<reference evidence="3 4" key="1">
    <citation type="submission" date="2018-07" db="EMBL/GenBank/DDBJ databases">
        <title>Genomic Encyclopedia of Type Strains, Phase IV (KMG-IV): sequencing the most valuable type-strain genomes for metagenomic binning, comparative biology and taxonomic classification.</title>
        <authorList>
            <person name="Goeker M."/>
        </authorList>
    </citation>
    <scope>NUCLEOTIDE SEQUENCE [LARGE SCALE GENOMIC DNA]</scope>
    <source>
        <strain evidence="3 4">DSM 16500</strain>
    </source>
</reference>
<accession>A0A370GJZ3</accession>
<evidence type="ECO:0000313" key="3">
    <source>
        <dbReference type="EMBL" id="RDI42714.1"/>
    </source>
</evidence>
<proteinExistence type="predicted"/>